<dbReference type="CDD" id="cd03216">
    <property type="entry name" value="ABC_Carb_Monos_I"/>
    <property type="match status" value="1"/>
</dbReference>
<dbReference type="InterPro" id="IPR017871">
    <property type="entry name" value="ABC_transporter-like_CS"/>
</dbReference>
<evidence type="ECO:0000256" key="10">
    <source>
        <dbReference type="ARBA" id="ARBA00023136"/>
    </source>
</evidence>
<dbReference type="Gene3D" id="3.40.50.300">
    <property type="entry name" value="P-loop containing nucleotide triphosphate hydrolases"/>
    <property type="match status" value="2"/>
</dbReference>
<dbReference type="PROSITE" id="PS00211">
    <property type="entry name" value="ABC_TRANSPORTER_1"/>
    <property type="match status" value="1"/>
</dbReference>
<feature type="domain" description="ABC transporter" evidence="11">
    <location>
        <begin position="273"/>
        <end position="517"/>
    </location>
</feature>
<comment type="subcellular location">
    <subcellularLocation>
        <location evidence="1">Cell membrane</location>
        <topology evidence="1">Peripheral membrane protein</topology>
    </subcellularLocation>
</comment>
<dbReference type="AlphaFoldDB" id="A0A1W6ZT38"/>
<dbReference type="SUPFAM" id="SSF52540">
    <property type="entry name" value="P-loop containing nucleoside triphosphate hydrolases"/>
    <property type="match status" value="2"/>
</dbReference>
<dbReference type="CDD" id="cd03215">
    <property type="entry name" value="ABC_Carb_Monos_II"/>
    <property type="match status" value="1"/>
</dbReference>
<reference evidence="12 13" key="1">
    <citation type="submission" date="2017-05" db="EMBL/GenBank/DDBJ databases">
        <title>Full genome sequence of Pseudorhodoplanes sinuspersici.</title>
        <authorList>
            <person name="Dastgheib S.M.M."/>
            <person name="Shavandi M."/>
            <person name="Tirandaz H."/>
        </authorList>
    </citation>
    <scope>NUCLEOTIDE SEQUENCE [LARGE SCALE GENOMIC DNA]</scope>
    <source>
        <strain evidence="12 13">RIPI110</strain>
    </source>
</reference>
<name>A0A1W6ZT38_9HYPH</name>
<dbReference type="InterPro" id="IPR050107">
    <property type="entry name" value="ABC_carbohydrate_import_ATPase"/>
</dbReference>
<keyword evidence="8" id="KW-0067">ATP-binding</keyword>
<keyword evidence="7" id="KW-0547">Nucleotide-binding</keyword>
<dbReference type="PANTHER" id="PTHR43790:SF4">
    <property type="entry name" value="GUANOSINE IMPORT ATP-BINDING PROTEIN NUPO"/>
    <property type="match status" value="1"/>
</dbReference>
<proteinExistence type="inferred from homology"/>
<evidence type="ECO:0000256" key="9">
    <source>
        <dbReference type="ARBA" id="ARBA00022967"/>
    </source>
</evidence>
<accession>A0A1W6ZT38</accession>
<dbReference type="PANTHER" id="PTHR43790">
    <property type="entry name" value="CARBOHYDRATE TRANSPORT ATP-BINDING PROTEIN MG119-RELATED"/>
    <property type="match status" value="1"/>
</dbReference>
<evidence type="ECO:0000259" key="11">
    <source>
        <dbReference type="PROSITE" id="PS50893"/>
    </source>
</evidence>
<protein>
    <recommendedName>
        <fullName evidence="11">ABC transporter domain-containing protein</fullName>
    </recommendedName>
</protein>
<evidence type="ECO:0000313" key="12">
    <source>
        <dbReference type="EMBL" id="ARQ00513.1"/>
    </source>
</evidence>
<keyword evidence="10" id="KW-0472">Membrane</keyword>
<keyword evidence="9" id="KW-1278">Translocase</keyword>
<evidence type="ECO:0000256" key="1">
    <source>
        <dbReference type="ARBA" id="ARBA00004202"/>
    </source>
</evidence>
<evidence type="ECO:0000256" key="8">
    <source>
        <dbReference type="ARBA" id="ARBA00022840"/>
    </source>
</evidence>
<dbReference type="SMART" id="SM00382">
    <property type="entry name" value="AAA"/>
    <property type="match status" value="1"/>
</dbReference>
<dbReference type="InterPro" id="IPR003593">
    <property type="entry name" value="AAA+_ATPase"/>
</dbReference>
<organism evidence="12 13">
    <name type="scientific">Pseudorhodoplanes sinuspersici</name>
    <dbReference type="NCBI Taxonomy" id="1235591"/>
    <lineage>
        <taxon>Bacteria</taxon>
        <taxon>Pseudomonadati</taxon>
        <taxon>Pseudomonadota</taxon>
        <taxon>Alphaproteobacteria</taxon>
        <taxon>Hyphomicrobiales</taxon>
        <taxon>Pseudorhodoplanes</taxon>
    </lineage>
</organism>
<gene>
    <name evidence="12" type="ORF">CAK95_16595</name>
</gene>
<evidence type="ECO:0000256" key="5">
    <source>
        <dbReference type="ARBA" id="ARBA00022597"/>
    </source>
</evidence>
<dbReference type="STRING" id="1235591.CAK95_16595"/>
<dbReference type="Pfam" id="PF00005">
    <property type="entry name" value="ABC_tran"/>
    <property type="match status" value="2"/>
</dbReference>
<dbReference type="GO" id="GO:0005886">
    <property type="term" value="C:plasma membrane"/>
    <property type="evidence" value="ECO:0007669"/>
    <property type="project" value="UniProtKB-SubCell"/>
</dbReference>
<dbReference type="InterPro" id="IPR027417">
    <property type="entry name" value="P-loop_NTPase"/>
</dbReference>
<keyword evidence="6" id="KW-0677">Repeat</keyword>
<evidence type="ECO:0000256" key="2">
    <source>
        <dbReference type="ARBA" id="ARBA00005417"/>
    </source>
</evidence>
<keyword evidence="13" id="KW-1185">Reference proteome</keyword>
<dbReference type="GO" id="GO:0016887">
    <property type="term" value="F:ATP hydrolysis activity"/>
    <property type="evidence" value="ECO:0007669"/>
    <property type="project" value="InterPro"/>
</dbReference>
<keyword evidence="5" id="KW-0762">Sugar transport</keyword>
<dbReference type="EMBL" id="CP021112">
    <property type="protein sequence ID" value="ARQ00513.1"/>
    <property type="molecule type" value="Genomic_DNA"/>
</dbReference>
<evidence type="ECO:0000256" key="4">
    <source>
        <dbReference type="ARBA" id="ARBA00022475"/>
    </source>
</evidence>
<dbReference type="Proteomes" id="UP000194137">
    <property type="component" value="Chromosome"/>
</dbReference>
<dbReference type="KEGG" id="psin:CAK95_16595"/>
<evidence type="ECO:0000256" key="7">
    <source>
        <dbReference type="ARBA" id="ARBA00022741"/>
    </source>
</evidence>
<keyword evidence="4" id="KW-1003">Cell membrane</keyword>
<sequence>MMHVAAPDLHDLPVSRDGIAMLEMRGICKTYGTVRANRNIDLDVAAGRIVGLLGENGSGKSTLMKVLFGIVAVDAGTITFKGKPLIAHNPRTAIAAGLGMIHQHFTLVDAMTVTENVMLGWDRAGHWLRPIEIAELIRTTSRTYGLDLDPDAIVGDLPHGQRQRVEIVKVILRGAELLILDEPTSNLSPPEIRGLLDVMRRLREQGRGVIFISHKLDEVLEICDDIVVLRDGEVTGRCTASGATKADIAQMMVGRDVTTTVEKAGHAPGAAVLHVVKLCRRDDAGIERLRDISFSLHAGEILAVAGVDGNGQSDLVDVLAGLRDATGGGIDLAGLDITRLPVAERLAAGLSYIPVDRATTSLVPAMSVADNLALREFDRAPFSRRGWLRRRAFEDHAAERMRHFGIRAAGPDAPARTLSGGNQQKIVVAREIGRKPKVLMAFQPTWGLDPGATRFVVDQLIALRDAGGAILYLSSSLDEVLMLGDRIAVMYGGRLSQPVPREDADITEIGLMMAGAGAMAQTGSRAA</sequence>
<evidence type="ECO:0000256" key="6">
    <source>
        <dbReference type="ARBA" id="ARBA00022737"/>
    </source>
</evidence>
<comment type="similarity">
    <text evidence="2">Belongs to the ABC transporter superfamily.</text>
</comment>
<feature type="domain" description="ABC transporter" evidence="11">
    <location>
        <begin position="22"/>
        <end position="256"/>
    </location>
</feature>
<dbReference type="PROSITE" id="PS50893">
    <property type="entry name" value="ABC_TRANSPORTER_2"/>
    <property type="match status" value="2"/>
</dbReference>
<dbReference type="OrthoDB" id="9805029at2"/>
<keyword evidence="3" id="KW-0813">Transport</keyword>
<dbReference type="FunFam" id="3.40.50.300:FF:000127">
    <property type="entry name" value="Ribose import ATP-binding protein RbsA"/>
    <property type="match status" value="1"/>
</dbReference>
<evidence type="ECO:0000256" key="3">
    <source>
        <dbReference type="ARBA" id="ARBA00022448"/>
    </source>
</evidence>
<evidence type="ECO:0000313" key="13">
    <source>
        <dbReference type="Proteomes" id="UP000194137"/>
    </source>
</evidence>
<dbReference type="InterPro" id="IPR003439">
    <property type="entry name" value="ABC_transporter-like_ATP-bd"/>
</dbReference>
<dbReference type="GO" id="GO:0005524">
    <property type="term" value="F:ATP binding"/>
    <property type="evidence" value="ECO:0007669"/>
    <property type="project" value="UniProtKB-KW"/>
</dbReference>